<feature type="region of interest" description="Disordered" evidence="1">
    <location>
        <begin position="209"/>
        <end position="266"/>
    </location>
</feature>
<evidence type="ECO:0000256" key="1">
    <source>
        <dbReference type="SAM" id="MobiDB-lite"/>
    </source>
</evidence>
<dbReference type="RefSeq" id="WP_111417196.1">
    <property type="nucleotide sequence ID" value="NZ_NPEX01000004.1"/>
</dbReference>
<accession>A0A327L723</accession>
<feature type="compositionally biased region" description="Pro residues" evidence="1">
    <location>
        <begin position="250"/>
        <end position="266"/>
    </location>
</feature>
<name>A0A327L723_9BRAD</name>
<organism evidence="2 3">
    <name type="scientific">Rhodoplanes roseus</name>
    <dbReference type="NCBI Taxonomy" id="29409"/>
    <lineage>
        <taxon>Bacteria</taxon>
        <taxon>Pseudomonadati</taxon>
        <taxon>Pseudomonadota</taxon>
        <taxon>Alphaproteobacteria</taxon>
        <taxon>Hyphomicrobiales</taxon>
        <taxon>Nitrobacteraceae</taxon>
        <taxon>Rhodoplanes</taxon>
    </lineage>
</organism>
<proteinExistence type="predicted"/>
<keyword evidence="3" id="KW-1185">Reference proteome</keyword>
<evidence type="ECO:0000313" key="3">
    <source>
        <dbReference type="Proteomes" id="UP000249130"/>
    </source>
</evidence>
<dbReference type="Proteomes" id="UP000249130">
    <property type="component" value="Unassembled WGS sequence"/>
</dbReference>
<protein>
    <recommendedName>
        <fullName evidence="4">Polymerase nucleotidyl transferase domain-containing protein</fullName>
    </recommendedName>
</protein>
<evidence type="ECO:0000313" key="2">
    <source>
        <dbReference type="EMBL" id="RAI45944.1"/>
    </source>
</evidence>
<dbReference type="EMBL" id="NPEX01000004">
    <property type="protein sequence ID" value="RAI45944.1"/>
    <property type="molecule type" value="Genomic_DNA"/>
</dbReference>
<gene>
    <name evidence="2" type="ORF">CH341_01125</name>
</gene>
<reference evidence="2 3" key="1">
    <citation type="submission" date="2017-07" db="EMBL/GenBank/DDBJ databases">
        <title>Draft Genome Sequences of Select Purple Nonsulfur Bacteria.</title>
        <authorList>
            <person name="Lasarre B."/>
            <person name="Mckinlay J.B."/>
        </authorList>
    </citation>
    <scope>NUCLEOTIDE SEQUENCE [LARGE SCALE GENOMIC DNA]</scope>
    <source>
        <strain evidence="2 3">DSM 5909</strain>
    </source>
</reference>
<sequence length="266" mass="29770">MRADKNESILGYRMPLIRDLLRRISGHVWTDERIARHFHTTLHKASRFADALVERGFIEEARDVPRATRGFVLTDLGHRFCAATFLKPITRTQADALLADLLVRIEAINARDELVFRIAEVHVFGSYFRGAPEVGDVDLAARLTPRRPGLSWRQESLDRARDSGHVSLTYKRMLTFGANEIFKLMRGRTRYLHVTLWEAFQVLDQPSRRIYPPMRDGEAESGTMSGQGGGPASTDPLAGAGVSPRDGHPAPKPVVPFDPVPLRPAA</sequence>
<dbReference type="AlphaFoldDB" id="A0A327L723"/>
<evidence type="ECO:0008006" key="4">
    <source>
        <dbReference type="Google" id="ProtNLM"/>
    </source>
</evidence>
<dbReference type="OrthoDB" id="8228934at2"/>
<comment type="caution">
    <text evidence="2">The sequence shown here is derived from an EMBL/GenBank/DDBJ whole genome shotgun (WGS) entry which is preliminary data.</text>
</comment>